<dbReference type="Pfam" id="PF07690">
    <property type="entry name" value="MFS_1"/>
    <property type="match status" value="1"/>
</dbReference>
<reference evidence="8 9" key="1">
    <citation type="submission" date="2016-06" db="EMBL/GenBank/DDBJ databases">
        <title>Evolution of pathogenesis and genome organization in the Tremellales.</title>
        <authorList>
            <person name="Cuomo C."/>
            <person name="Litvintseva A."/>
            <person name="Heitman J."/>
            <person name="Chen Y."/>
            <person name="Sun S."/>
            <person name="Springer D."/>
            <person name="Dromer F."/>
            <person name="Young S."/>
            <person name="Zeng Q."/>
            <person name="Chapman S."/>
            <person name="Gujja S."/>
            <person name="Saif S."/>
            <person name="Birren B."/>
        </authorList>
    </citation>
    <scope>NUCLEOTIDE SEQUENCE [LARGE SCALE GENOMIC DNA]</scope>
    <source>
        <strain evidence="8 9">CBS 6039</strain>
    </source>
</reference>
<evidence type="ECO:0000256" key="7">
    <source>
        <dbReference type="SAM" id="Phobius"/>
    </source>
</evidence>
<evidence type="ECO:0000256" key="3">
    <source>
        <dbReference type="ARBA" id="ARBA00022692"/>
    </source>
</evidence>
<evidence type="ECO:0000256" key="1">
    <source>
        <dbReference type="ARBA" id="ARBA00004141"/>
    </source>
</evidence>
<feature type="transmembrane region" description="Helical" evidence="7">
    <location>
        <begin position="337"/>
        <end position="359"/>
    </location>
</feature>
<protein>
    <recommendedName>
        <fullName evidence="10">Major facilitator superfamily (MFS) profile domain-containing protein</fullName>
    </recommendedName>
</protein>
<keyword evidence="4 7" id="KW-1133">Transmembrane helix</keyword>
<feature type="transmembrane region" description="Helical" evidence="7">
    <location>
        <begin position="302"/>
        <end position="325"/>
    </location>
</feature>
<evidence type="ECO:0000256" key="4">
    <source>
        <dbReference type="ARBA" id="ARBA00022989"/>
    </source>
</evidence>
<feature type="transmembrane region" description="Helical" evidence="7">
    <location>
        <begin position="366"/>
        <end position="387"/>
    </location>
</feature>
<keyword evidence="3 7" id="KW-0812">Transmembrane</keyword>
<dbReference type="Gene3D" id="1.20.1250.20">
    <property type="entry name" value="MFS general substrate transporter like domains"/>
    <property type="match status" value="2"/>
</dbReference>
<dbReference type="InterPro" id="IPR011701">
    <property type="entry name" value="MFS"/>
</dbReference>
<dbReference type="GO" id="GO:0022857">
    <property type="term" value="F:transmembrane transporter activity"/>
    <property type="evidence" value="ECO:0007669"/>
    <property type="project" value="InterPro"/>
</dbReference>
<dbReference type="RefSeq" id="XP_018993903.1">
    <property type="nucleotide sequence ID" value="XM_019138466.1"/>
</dbReference>
<keyword evidence="5 7" id="KW-0472">Membrane</keyword>
<dbReference type="AlphaFoldDB" id="A0A1E3HRA3"/>
<dbReference type="OrthoDB" id="9971669at2759"/>
<comment type="caution">
    <text evidence="8">The sequence shown here is derived from an EMBL/GenBank/DDBJ whole genome shotgun (WGS) entry which is preliminary data.</text>
</comment>
<dbReference type="PANTHER" id="PTHR43791">
    <property type="entry name" value="PERMEASE-RELATED"/>
    <property type="match status" value="1"/>
</dbReference>
<feature type="transmembrane region" description="Helical" evidence="7">
    <location>
        <begin position="159"/>
        <end position="182"/>
    </location>
</feature>
<feature type="transmembrane region" description="Helical" evidence="7">
    <location>
        <begin position="432"/>
        <end position="453"/>
    </location>
</feature>
<feature type="transmembrane region" description="Helical" evidence="7">
    <location>
        <begin position="194"/>
        <end position="216"/>
    </location>
</feature>
<keyword evidence="9" id="KW-1185">Reference proteome</keyword>
<dbReference type="EMBL" id="AWGJ01000006">
    <property type="protein sequence ID" value="ODN78857.1"/>
    <property type="molecule type" value="Genomic_DNA"/>
</dbReference>
<accession>A0A1E3HRA3</accession>
<dbReference type="GeneID" id="30155707"/>
<name>A0A1E3HRA3_9TREE</name>
<organism evidence="8 9">
    <name type="scientific">Cryptococcus amylolentus CBS 6039</name>
    <dbReference type="NCBI Taxonomy" id="1295533"/>
    <lineage>
        <taxon>Eukaryota</taxon>
        <taxon>Fungi</taxon>
        <taxon>Dikarya</taxon>
        <taxon>Basidiomycota</taxon>
        <taxon>Agaricomycotina</taxon>
        <taxon>Tremellomycetes</taxon>
        <taxon>Tremellales</taxon>
        <taxon>Cryptococcaceae</taxon>
        <taxon>Cryptococcus</taxon>
    </lineage>
</organism>
<feature type="transmembrane region" description="Helical" evidence="7">
    <location>
        <begin position="399"/>
        <end position="420"/>
    </location>
</feature>
<evidence type="ECO:0000256" key="6">
    <source>
        <dbReference type="SAM" id="MobiDB-lite"/>
    </source>
</evidence>
<sequence length="521" mass="56342">MSSHSGTLVDEEKGVPDANDTVSTTRSESVEDLYIDPAAEKELVWKIDLTILPLGAWPTLCPSSSCANGHTKAILVYWVSYLDRANIANAKAAGMVASLGLGTYDFNTGACVYFVVYIFCEPFAGLAVKRWGFILIPISVLGFAVITLATAWIKNSGQFYAVRCLLGAVEAFSMPGLSYVLSRYYRRHELTARFGIFMLVAIGCSQGFGGLLSGALVDVGSIGNVKGWSLIFLVEGIITIGIAIFLIIFFPSDPTTTRMFTPEQRKLALMRLQADAPPGEDTKEPISWAGIKMSFLNLNMAAYCYMYIANCMSSQGLAIFTTSILQVIYPDASTKRIQYLSVGPQVVGAFIGILGCFAASRLQRQGYIVLAGAGLCIFAYIILISTAQQASSSYASLRYFALFIVTGGGYIYAPCVLGWAMSNASPDTTRSLTGALVTGLGSIGSIASTWSYIATDAHTGFRVGNALNIGMNVGTVLVCLGLMAYQKKENRLREGGGRDYRLMKPHPEKLGRHHPAYRYKI</sequence>
<feature type="transmembrane region" description="Helical" evidence="7">
    <location>
        <begin position="465"/>
        <end position="485"/>
    </location>
</feature>
<gene>
    <name evidence="8" type="ORF">L202_04398</name>
</gene>
<comment type="subcellular location">
    <subcellularLocation>
        <location evidence="1">Membrane</location>
        <topology evidence="1">Multi-pass membrane protein</topology>
    </subcellularLocation>
</comment>
<evidence type="ECO:0000256" key="5">
    <source>
        <dbReference type="ARBA" id="ARBA00023136"/>
    </source>
</evidence>
<dbReference type="Proteomes" id="UP000094065">
    <property type="component" value="Unassembled WGS sequence"/>
</dbReference>
<dbReference type="SUPFAM" id="SSF103473">
    <property type="entry name" value="MFS general substrate transporter"/>
    <property type="match status" value="1"/>
</dbReference>
<evidence type="ECO:0008006" key="10">
    <source>
        <dbReference type="Google" id="ProtNLM"/>
    </source>
</evidence>
<evidence type="ECO:0000313" key="8">
    <source>
        <dbReference type="EMBL" id="ODN78857.1"/>
    </source>
</evidence>
<feature type="transmembrane region" description="Helical" evidence="7">
    <location>
        <begin position="228"/>
        <end position="250"/>
    </location>
</feature>
<proteinExistence type="predicted"/>
<feature type="transmembrane region" description="Helical" evidence="7">
    <location>
        <begin position="131"/>
        <end position="153"/>
    </location>
</feature>
<dbReference type="GO" id="GO:0016020">
    <property type="term" value="C:membrane"/>
    <property type="evidence" value="ECO:0007669"/>
    <property type="project" value="UniProtKB-SubCell"/>
</dbReference>
<evidence type="ECO:0000313" key="9">
    <source>
        <dbReference type="Proteomes" id="UP000094065"/>
    </source>
</evidence>
<evidence type="ECO:0000256" key="2">
    <source>
        <dbReference type="ARBA" id="ARBA00022448"/>
    </source>
</evidence>
<feature type="region of interest" description="Disordered" evidence="6">
    <location>
        <begin position="1"/>
        <end position="24"/>
    </location>
</feature>
<dbReference type="PANTHER" id="PTHR43791:SF48">
    <property type="entry name" value="TRANSPORTER, PUTATIVE (AFU_ORTHOLOGUE AFUA_4G01000)-RELATED"/>
    <property type="match status" value="1"/>
</dbReference>
<keyword evidence="2" id="KW-0813">Transport</keyword>
<dbReference type="InterPro" id="IPR036259">
    <property type="entry name" value="MFS_trans_sf"/>
</dbReference>